<feature type="domain" description="JmjC" evidence="7">
    <location>
        <begin position="227"/>
        <end position="391"/>
    </location>
</feature>
<dbReference type="SUPFAM" id="SSF81383">
    <property type="entry name" value="F-box domain"/>
    <property type="match status" value="1"/>
</dbReference>
<dbReference type="InterPro" id="IPR003347">
    <property type="entry name" value="JmjC_dom"/>
</dbReference>
<dbReference type="PROSITE" id="PS51184">
    <property type="entry name" value="JMJC"/>
    <property type="match status" value="1"/>
</dbReference>
<dbReference type="GO" id="GO:0046872">
    <property type="term" value="F:metal ion binding"/>
    <property type="evidence" value="ECO:0007669"/>
    <property type="project" value="UniProtKB-KW"/>
</dbReference>
<feature type="compositionally biased region" description="Gly residues" evidence="6">
    <location>
        <begin position="554"/>
        <end position="569"/>
    </location>
</feature>
<protein>
    <recommendedName>
        <fullName evidence="7">JmjC domain-containing protein</fullName>
    </recommendedName>
</protein>
<keyword evidence="3" id="KW-0560">Oxidoreductase</keyword>
<dbReference type="SUPFAM" id="SSF51197">
    <property type="entry name" value="Clavaminate synthase-like"/>
    <property type="match status" value="1"/>
</dbReference>
<feature type="compositionally biased region" description="Low complexity" evidence="6">
    <location>
        <begin position="444"/>
        <end position="461"/>
    </location>
</feature>
<keyword evidence="9" id="KW-1185">Reference proteome</keyword>
<evidence type="ECO:0000256" key="2">
    <source>
        <dbReference type="ARBA" id="ARBA00022723"/>
    </source>
</evidence>
<dbReference type="EMBL" id="BRXU01000004">
    <property type="protein sequence ID" value="GLC51690.1"/>
    <property type="molecule type" value="Genomic_DNA"/>
</dbReference>
<dbReference type="PANTHER" id="PTHR12480:SF35">
    <property type="entry name" value="TRANSCRIPTION FACTOR JUMONJI, JMJC DOMAIN-CONTAINING PROTEIN"/>
    <property type="match status" value="1"/>
</dbReference>
<keyword evidence="4" id="KW-0408">Iron</keyword>
<sequence length="1424" mass="147976">MDQVAQADVELRRNGLGDMAVLHDHLISYITFLLDLEDVVRLSCCSRILHVFACEEPLWLGLCLKLHEGVVEYKANWRQTALATYSAKAVPPEAVEAAGRPLPPLPGLSSLFLYKRWYRCHVDLTSFLPPPGAATMDRVDAAAMSPGEFVRQYDRPGLPVLLGGLTDGWPVSAWSLPALSASFPSALFKVSKPHGGRALMTLPAYVDYMARQADEEPLYVFDATFAESAPGMRKLYDVPHVFAQDYYSELQGARPHYRWLVLGPARSGASWHVDPALTSAWNALLSGRKRWALYPPHVRPPGVVLDDDGNGEEAHPADDCLTSLQWFLEVYPALPPELRPIELLQNPGDVVFVPGGWWHCVLNLETSVAVTQNYVGEANLGRVVRYMADGSAAYHQHPLSYYDPRVEAATWVDKYPHLPIQDQDQDSDQEEGEGEEGEGEEEVGLAAAEEQQRQQQQQASQRRQRRRQPQRQRQRQADAVAGQEGVGPGLDEGGAKAAKRARREEQPPAPIRAEAENGHVVRGLYFRSLVGGAGGGGRVGQVTSSDAGDVDVDGGAGAGAGAGGGGGSGDLSSRSGQVVEGVGRSSGNVCGGGAAAANGQLAARLDSGGHDGGGGEDISDGEVWAGLGVLWPGELEYAEVAVWRRERILGRWLRRLWLSQPATRPVIQDCLFKHLHGGFWREVLRVIARQQSSRVGAGGSAAATADGANGSVGVISMSDSSGGGSGVGISSGGCLQPLEPTALELIPLMGADAIVFLYGSTAIKIFAHEVPAMRGLMCALEARVPQLLLPRKTAATNQPFAEAAAAAADGGAAAATRAGAAAASDLAVAAVPAAPAAAAAAAGHLPLPQPLAWGAVAAALTPRSRCQSRGEASGEDGQEEEGEPGPPPPQQQQQHLLYVVQQQLQGSLVLQELLDQDTDPERGQEQGQALALARHKLTAVAEALGDLLGAMHATAAADAADAAAAAAPAPEAPLPAAAPQSVEEWDAVVRHRAVWHDRSHSIWVSELGCVSSAPDTDDDADDDEAVGASPAPAAAPAAPAMTAAPAAPAMTAGGGAGASADPGAGANVAAAACGASRSGAAGAKGNASAWPCEVPLKSRWWPFVQHLRQRRRRLLRDLPGLSLPAWVKDQLPAYLPEDPAQLLGFRPAAAGAAAEAAAEASGTSSVAAACVAASDGPGVPPLLLHGDVTAHNVIISQQQQQQQQRPPSPPQGPGFLGTVADDAALNAAAAAAGAGGATAAGSSRGAGGDADGGSDGGGGGVAGCWRPQLSLVDFSDGGHGDPLYELLPVLGSCLRCDAAAAARFWDSYRAHVDPRAAWPRRRLQAPSAPPPRDGDGTEELQLSYCAMCYCLLHEEAELLLDRVWKATEEPAAAAAAATAATAAAVAVPQRTLAGLAVRLWGFLDEGREGREGNGGGAAAGGEGR</sequence>
<gene>
    <name evidence="8" type="primary">PLEST004995</name>
    <name evidence="8" type="ORF">PLESTB_000529500</name>
</gene>
<evidence type="ECO:0000259" key="7">
    <source>
        <dbReference type="PROSITE" id="PS51184"/>
    </source>
</evidence>
<feature type="compositionally biased region" description="Basic residues" evidence="6">
    <location>
        <begin position="462"/>
        <end position="474"/>
    </location>
</feature>
<evidence type="ECO:0000313" key="8">
    <source>
        <dbReference type="EMBL" id="GLC51690.1"/>
    </source>
</evidence>
<keyword evidence="5" id="KW-0539">Nucleus</keyword>
<evidence type="ECO:0000256" key="3">
    <source>
        <dbReference type="ARBA" id="ARBA00023002"/>
    </source>
</evidence>
<feature type="region of interest" description="Disordered" evidence="6">
    <location>
        <begin position="1196"/>
        <end position="1218"/>
    </location>
</feature>
<dbReference type="FunFam" id="2.60.120.650:FF:000045">
    <property type="entry name" value="F-box protein At1g78280"/>
    <property type="match status" value="1"/>
</dbReference>
<comment type="caution">
    <text evidence="8">The sequence shown here is derived from an EMBL/GenBank/DDBJ whole genome shotgun (WGS) entry which is preliminary data.</text>
</comment>
<feature type="region of interest" description="Disordered" evidence="6">
    <location>
        <begin position="535"/>
        <end position="578"/>
    </location>
</feature>
<dbReference type="Proteomes" id="UP001165080">
    <property type="component" value="Unassembled WGS sequence"/>
</dbReference>
<comment type="subcellular location">
    <subcellularLocation>
        <location evidence="1">Nucleus</location>
    </subcellularLocation>
</comment>
<proteinExistence type="predicted"/>
<feature type="compositionally biased region" description="Acidic residues" evidence="6">
    <location>
        <begin position="423"/>
        <end position="443"/>
    </location>
</feature>
<dbReference type="GO" id="GO:0005737">
    <property type="term" value="C:cytoplasm"/>
    <property type="evidence" value="ECO:0007669"/>
    <property type="project" value="TreeGrafter"/>
</dbReference>
<reference evidence="8 9" key="1">
    <citation type="journal article" date="2023" name="Commun. Biol.">
        <title>Reorganization of the ancestral sex-determining regions during the evolution of trioecy in Pleodorina starrii.</title>
        <authorList>
            <person name="Takahashi K."/>
            <person name="Suzuki S."/>
            <person name="Kawai-Toyooka H."/>
            <person name="Yamamoto K."/>
            <person name="Hamaji T."/>
            <person name="Ootsuki R."/>
            <person name="Yamaguchi H."/>
            <person name="Kawachi M."/>
            <person name="Higashiyama T."/>
            <person name="Nozaki H."/>
        </authorList>
    </citation>
    <scope>NUCLEOTIDE SEQUENCE [LARGE SCALE GENOMIC DNA]</scope>
    <source>
        <strain evidence="8 9">NIES-4479</strain>
    </source>
</reference>
<dbReference type="SMART" id="SM00558">
    <property type="entry name" value="JmjC"/>
    <property type="match status" value="1"/>
</dbReference>
<name>A0A9W6F0U3_9CHLO</name>
<dbReference type="InterPro" id="IPR050910">
    <property type="entry name" value="JMJD6_ArgDemeth/LysHydrox"/>
</dbReference>
<dbReference type="GO" id="GO:0005634">
    <property type="term" value="C:nucleus"/>
    <property type="evidence" value="ECO:0007669"/>
    <property type="project" value="UniProtKB-SubCell"/>
</dbReference>
<feature type="compositionally biased region" description="Low complexity" evidence="6">
    <location>
        <begin position="1027"/>
        <end position="1039"/>
    </location>
</feature>
<evidence type="ECO:0000256" key="5">
    <source>
        <dbReference type="ARBA" id="ARBA00023242"/>
    </source>
</evidence>
<dbReference type="GO" id="GO:0016491">
    <property type="term" value="F:oxidoreductase activity"/>
    <property type="evidence" value="ECO:0007669"/>
    <property type="project" value="UniProtKB-KW"/>
</dbReference>
<evidence type="ECO:0000256" key="4">
    <source>
        <dbReference type="ARBA" id="ARBA00023004"/>
    </source>
</evidence>
<dbReference type="OrthoDB" id="424465at2759"/>
<feature type="compositionally biased region" description="Low complexity" evidence="6">
    <location>
        <begin position="1196"/>
        <end position="1205"/>
    </location>
</feature>
<evidence type="ECO:0000256" key="6">
    <source>
        <dbReference type="SAM" id="MobiDB-lite"/>
    </source>
</evidence>
<feature type="compositionally biased region" description="Acidic residues" evidence="6">
    <location>
        <begin position="1015"/>
        <end position="1025"/>
    </location>
</feature>
<feature type="region of interest" description="Disordered" evidence="6">
    <location>
        <begin position="418"/>
        <end position="515"/>
    </location>
</feature>
<dbReference type="PANTHER" id="PTHR12480">
    <property type="entry name" value="ARGININE DEMETHYLASE AND LYSYL-HYDROXYLASE JMJD"/>
    <property type="match status" value="1"/>
</dbReference>
<dbReference type="InterPro" id="IPR036047">
    <property type="entry name" value="F-box-like_dom_sf"/>
</dbReference>
<evidence type="ECO:0000313" key="9">
    <source>
        <dbReference type="Proteomes" id="UP001165080"/>
    </source>
</evidence>
<dbReference type="Pfam" id="PF02373">
    <property type="entry name" value="JmjC"/>
    <property type="match status" value="1"/>
</dbReference>
<organism evidence="8 9">
    <name type="scientific">Pleodorina starrii</name>
    <dbReference type="NCBI Taxonomy" id="330485"/>
    <lineage>
        <taxon>Eukaryota</taxon>
        <taxon>Viridiplantae</taxon>
        <taxon>Chlorophyta</taxon>
        <taxon>core chlorophytes</taxon>
        <taxon>Chlorophyceae</taxon>
        <taxon>CS clade</taxon>
        <taxon>Chlamydomonadales</taxon>
        <taxon>Volvocaceae</taxon>
        <taxon>Pleodorina</taxon>
    </lineage>
</organism>
<feature type="region of interest" description="Disordered" evidence="6">
    <location>
        <begin position="864"/>
        <end position="893"/>
    </location>
</feature>
<accession>A0A9W6F0U3</accession>
<feature type="region of interest" description="Disordered" evidence="6">
    <location>
        <begin position="1013"/>
        <end position="1039"/>
    </location>
</feature>
<feature type="compositionally biased region" description="Acidic residues" evidence="6">
    <location>
        <begin position="873"/>
        <end position="883"/>
    </location>
</feature>
<keyword evidence="2" id="KW-0479">Metal-binding</keyword>
<dbReference type="Gene3D" id="2.60.120.650">
    <property type="entry name" value="Cupin"/>
    <property type="match status" value="1"/>
</dbReference>
<evidence type="ECO:0000256" key="1">
    <source>
        <dbReference type="ARBA" id="ARBA00004123"/>
    </source>
</evidence>